<keyword evidence="2" id="KW-1185">Reference proteome</keyword>
<comment type="caution">
    <text evidence="1">The sequence shown here is derived from an EMBL/GenBank/DDBJ whole genome shotgun (WGS) entry which is preliminary data.</text>
</comment>
<evidence type="ECO:0000313" key="1">
    <source>
        <dbReference type="EMBL" id="RUO24026.1"/>
    </source>
</evidence>
<dbReference type="PROSITE" id="PS51257">
    <property type="entry name" value="PROKAR_LIPOPROTEIN"/>
    <property type="match status" value="1"/>
</dbReference>
<sequence length="205" mass="23905">MRMSSPSLIVASVSILTLSACTERQREIDIPPQQQFFAALHDLCGNAYRGERVVEREDNDLLEGNEELIVHFVECSEDQIFAPFHIEQPEEDSWDRSRTWIYTMHEDSLELRHDHRLEDGSEDEGNTMYGGYTEDEGYFNRQYFIYTERTGPNDEVLGWRIEIEPGVRYSYGTMSDGEWTWRVDFYLDETVEAPPAAWGHEGGYL</sequence>
<evidence type="ECO:0000313" key="2">
    <source>
        <dbReference type="Proteomes" id="UP000288293"/>
    </source>
</evidence>
<gene>
    <name evidence="1" type="ORF">CWE09_12835</name>
</gene>
<protein>
    <recommendedName>
        <fullName evidence="3">Lipoprotein</fullName>
    </recommendedName>
</protein>
<dbReference type="OrthoDB" id="1524207at2"/>
<reference evidence="1 2" key="1">
    <citation type="journal article" date="2011" name="Front. Microbiol.">
        <title>Genomic signatures of strain selection and enhancement in Bacillus atrophaeus var. globigii, a historical biowarfare simulant.</title>
        <authorList>
            <person name="Gibbons H.S."/>
            <person name="Broomall S.M."/>
            <person name="McNew L.A."/>
            <person name="Daligault H."/>
            <person name="Chapman C."/>
            <person name="Bruce D."/>
            <person name="Karavis M."/>
            <person name="Krepps M."/>
            <person name="McGregor P.A."/>
            <person name="Hong C."/>
            <person name="Park K.H."/>
            <person name="Akmal A."/>
            <person name="Feldman A."/>
            <person name="Lin J.S."/>
            <person name="Chang W.E."/>
            <person name="Higgs B.W."/>
            <person name="Demirev P."/>
            <person name="Lindquist J."/>
            <person name="Liem A."/>
            <person name="Fochler E."/>
            <person name="Read T.D."/>
            <person name="Tapia R."/>
            <person name="Johnson S."/>
            <person name="Bishop-Lilly K.A."/>
            <person name="Detter C."/>
            <person name="Han C."/>
            <person name="Sozhamannan S."/>
            <person name="Rosenzweig C.N."/>
            <person name="Skowronski E.W."/>
        </authorList>
    </citation>
    <scope>NUCLEOTIDE SEQUENCE [LARGE SCALE GENOMIC DNA]</scope>
    <source>
        <strain evidence="1 2">MLST1</strain>
    </source>
</reference>
<dbReference type="AlphaFoldDB" id="A0A432W3Z8"/>
<proteinExistence type="predicted"/>
<organism evidence="1 2">
    <name type="scientific">Aliidiomarina minuta</name>
    <dbReference type="NCBI Taxonomy" id="880057"/>
    <lineage>
        <taxon>Bacteria</taxon>
        <taxon>Pseudomonadati</taxon>
        <taxon>Pseudomonadota</taxon>
        <taxon>Gammaproteobacteria</taxon>
        <taxon>Alteromonadales</taxon>
        <taxon>Idiomarinaceae</taxon>
        <taxon>Aliidiomarina</taxon>
    </lineage>
</organism>
<dbReference type="Proteomes" id="UP000288293">
    <property type="component" value="Unassembled WGS sequence"/>
</dbReference>
<name>A0A432W3Z8_9GAMM</name>
<evidence type="ECO:0008006" key="3">
    <source>
        <dbReference type="Google" id="ProtNLM"/>
    </source>
</evidence>
<dbReference type="EMBL" id="PIPL01000003">
    <property type="protein sequence ID" value="RUO24026.1"/>
    <property type="molecule type" value="Genomic_DNA"/>
</dbReference>
<accession>A0A432W3Z8</accession>
<dbReference type="RefSeq" id="WP_126804447.1">
    <property type="nucleotide sequence ID" value="NZ_PIPL01000003.1"/>
</dbReference>